<dbReference type="GeneID" id="63210701"/>
<name>A0A1L6BYS9_9CAUD</name>
<evidence type="ECO:0000313" key="2">
    <source>
        <dbReference type="Proteomes" id="UP000225965"/>
    </source>
</evidence>
<reference evidence="1 2" key="1">
    <citation type="submission" date="2016-11" db="EMBL/GenBank/DDBJ databases">
        <authorList>
            <person name="Brown T."/>
            <person name="Davidson K."/>
            <person name="Doll Z."/>
            <person name="Jansson R."/>
            <person name="Janyszek T."/>
            <person name="Lwin C."/>
            <person name="Patil S."/>
            <person name="Piper J."/>
            <person name="Rajendiran N."/>
            <person name="Rittenhouse N.L."/>
            <person name="Younker T.P."/>
            <person name="Zhang J."/>
            <person name="Garlena R.A."/>
            <person name="Russell D.A."/>
            <person name="Pope W.H."/>
            <person name="Jacobs-Sera D."/>
            <person name="Hatfull G.F."/>
        </authorList>
    </citation>
    <scope>NUCLEOTIDE SEQUENCE [LARGE SCALE GENOMIC DNA]</scope>
</reference>
<dbReference type="Proteomes" id="UP000225965">
    <property type="component" value="Segment"/>
</dbReference>
<proteinExistence type="predicted"/>
<keyword evidence="2" id="KW-1185">Reference proteome</keyword>
<dbReference type="KEGG" id="vg:63210701"/>
<sequence length="78" mass="8427">MSNRVCCYANESFYDSTAGGYVVAVITENEPGYRTLEGGYPDVLDAKAEAARRNTESGLSWDEVLDIVASSMAAGRVR</sequence>
<gene>
    <name evidence="1" type="primary">159</name>
    <name evidence="1" type="ORF">PBI_MRMAGOO_159</name>
</gene>
<organism evidence="1 2">
    <name type="scientific">Mycobacterium phage MrMagoo</name>
    <dbReference type="NCBI Taxonomy" id="1927020"/>
    <lineage>
        <taxon>Viruses</taxon>
        <taxon>Duplodnaviria</taxon>
        <taxon>Heunggongvirae</taxon>
        <taxon>Uroviricota</taxon>
        <taxon>Caudoviricetes</taxon>
        <taxon>Vilmaviridae</taxon>
        <taxon>Mclasvirinae</taxon>
        <taxon>Reyvirus</taxon>
        <taxon>Reyvirus mrmagoo</taxon>
    </lineage>
</organism>
<protein>
    <submittedName>
        <fullName evidence="1">Uncharacterized protein</fullName>
    </submittedName>
</protein>
<evidence type="ECO:0000313" key="1">
    <source>
        <dbReference type="EMBL" id="APQ42241.1"/>
    </source>
</evidence>
<dbReference type="EMBL" id="KY223999">
    <property type="protein sequence ID" value="APQ42241.1"/>
    <property type="molecule type" value="Genomic_DNA"/>
</dbReference>
<accession>A0A1L6BYS9</accession>
<dbReference type="RefSeq" id="YP_010014044.1">
    <property type="nucleotide sequence ID" value="NC_053515.1"/>
</dbReference>